<dbReference type="GO" id="GO:0045926">
    <property type="term" value="P:negative regulation of growth"/>
    <property type="evidence" value="ECO:0007669"/>
    <property type="project" value="UniProtKB-ARBA"/>
</dbReference>
<dbReference type="GO" id="GO:0048468">
    <property type="term" value="P:cell development"/>
    <property type="evidence" value="ECO:0007669"/>
    <property type="project" value="TreeGrafter"/>
</dbReference>
<feature type="region of interest" description="Disordered" evidence="6">
    <location>
        <begin position="255"/>
        <end position="293"/>
    </location>
</feature>
<keyword evidence="5" id="KW-0539">Nucleus</keyword>
<dbReference type="GO" id="GO:0030182">
    <property type="term" value="P:neuron differentiation"/>
    <property type="evidence" value="ECO:0007669"/>
    <property type="project" value="TreeGrafter"/>
</dbReference>
<dbReference type="PROSITE" id="PS00027">
    <property type="entry name" value="HOMEOBOX_1"/>
    <property type="match status" value="1"/>
</dbReference>
<evidence type="ECO:0000259" key="7">
    <source>
        <dbReference type="SMART" id="SM00389"/>
    </source>
</evidence>
<feature type="compositionally biased region" description="Basic and acidic residues" evidence="6">
    <location>
        <begin position="255"/>
        <end position="276"/>
    </location>
</feature>
<accession>A0A8K1VDD2</accession>
<feature type="region of interest" description="Disordered" evidence="6">
    <location>
        <begin position="469"/>
        <end position="517"/>
    </location>
</feature>
<sequence length="646" mass="69009">MTSYAHFSNPYDSLTQLPVTAAGLVSTPAAVLPDVPNSAAATVQTSLTGTPASTGSACCETGRPVATDPVTGHVICSCQYDSGRLPVTTCGPRLPAASAGSPLAYGATTGSPLTYGASTGSPLTYGAAAYPSTEHNPYPSIGVDSAAYFSQFANNPYVLKDGMTADVAMYSASGYRYPAYDPSLYGYGAPYDLAARRKNATREATGTLKAWLNEHKTNPYPTKGEKIMLAIITKMTLTQVSTWFANARRRLKKENKMTWEPKNKTESDDEGDKCSDVMESDPPTIDSEKDSSRKNRKCINNYDDLTPKQQLKSECLSPKVECKEDSYQECSDDLQECSDLGKPKIWSLAATAAAKSPSLTSTWPQDRLPAIHPEDDPLQQTRSSVNTFQLPPTVSSYDCFPHRQHYGQYSAPINITASSNFSPRNSSSTSSTAFPKTEMSVQQNMHANYHQPSLQGYVAADTVMNSPSSLSTSLMNTNQASSTHNMGLSSTAPSEIPGSNGAGQLESDTTASGQSYHQTAADYREASVAAVSGTSGNCSQSLLMPPSSTLLAHLSSYPVPSAYHPSNEVLSAAEYPAGVYSSSLTNPAQAISSHQLSGLVHQPSELRQPQLPEQHPHVAGTGEQVGMVNYTHQHFNATQPHLSSPN</sequence>
<dbReference type="Pfam" id="PF05920">
    <property type="entry name" value="Homeobox_KN"/>
    <property type="match status" value="1"/>
</dbReference>
<keyword evidence="4" id="KW-0371">Homeobox</keyword>
<evidence type="ECO:0000256" key="3">
    <source>
        <dbReference type="ARBA" id="ARBA00023125"/>
    </source>
</evidence>
<evidence type="ECO:0000313" key="8">
    <source>
        <dbReference type="EMBL" id="UEK51575.1"/>
    </source>
</evidence>
<dbReference type="GO" id="GO:0042693">
    <property type="term" value="P:muscle cell fate commitment"/>
    <property type="evidence" value="ECO:0007669"/>
    <property type="project" value="UniProtKB-ARBA"/>
</dbReference>
<evidence type="ECO:0000256" key="2">
    <source>
        <dbReference type="ARBA" id="ARBA00008446"/>
    </source>
</evidence>
<dbReference type="InterPro" id="IPR001356">
    <property type="entry name" value="HD"/>
</dbReference>
<dbReference type="GO" id="GO:0000978">
    <property type="term" value="F:RNA polymerase II cis-regulatory region sequence-specific DNA binding"/>
    <property type="evidence" value="ECO:0007669"/>
    <property type="project" value="TreeGrafter"/>
</dbReference>
<feature type="compositionally biased region" description="Polar residues" evidence="6">
    <location>
        <begin position="469"/>
        <end position="493"/>
    </location>
</feature>
<dbReference type="InterPro" id="IPR009057">
    <property type="entry name" value="Homeodomain-like_sf"/>
</dbReference>
<dbReference type="GO" id="GO:0045317">
    <property type="term" value="P:equator specification"/>
    <property type="evidence" value="ECO:0007669"/>
    <property type="project" value="UniProtKB-ARBA"/>
</dbReference>
<proteinExistence type="evidence at transcript level"/>
<keyword evidence="3" id="KW-0238">DNA-binding</keyword>
<dbReference type="GO" id="GO:0005634">
    <property type="term" value="C:nucleus"/>
    <property type="evidence" value="ECO:0007669"/>
    <property type="project" value="UniProtKB-SubCell"/>
</dbReference>
<dbReference type="InterPro" id="IPR017970">
    <property type="entry name" value="Homeobox_CS"/>
</dbReference>
<dbReference type="FunFam" id="1.10.10.60:FF:000003">
    <property type="entry name" value="Iroquois-class homeobox protein IRX"/>
    <property type="match status" value="1"/>
</dbReference>
<evidence type="ECO:0000256" key="6">
    <source>
        <dbReference type="SAM" id="MobiDB-lite"/>
    </source>
</evidence>
<reference evidence="8" key="1">
    <citation type="submission" date="2020-11" db="EMBL/GenBank/DDBJ databases">
        <title>Barnacle with a root-like body: structural and transcriptomic signatures of the interna, endoparasitic structure of the parasitic barnacle Sacculina yatsui.</title>
        <authorList>
            <person name="Wong Y.H."/>
            <person name="Okano K."/>
        </authorList>
    </citation>
    <scope>NUCLEOTIDE SEQUENCE</scope>
    <source>
        <tissue evidence="8">Endoparasitic structure interna</tissue>
    </source>
</reference>
<name>A0A8K1VDD2_9CRUS</name>
<evidence type="ECO:0000256" key="5">
    <source>
        <dbReference type="ARBA" id="ARBA00023242"/>
    </source>
</evidence>
<organism evidence="8">
    <name type="scientific">Parasacculina yatsui</name>
    <dbReference type="NCBI Taxonomy" id="2836420"/>
    <lineage>
        <taxon>Eukaryota</taxon>
        <taxon>Metazoa</taxon>
        <taxon>Ecdysozoa</taxon>
        <taxon>Arthropoda</taxon>
        <taxon>Crustacea</taxon>
        <taxon>Multicrustacea</taxon>
        <taxon>Cirripedia</taxon>
        <taxon>Rhizocephala</taxon>
        <taxon>Polyascidae</taxon>
        <taxon>Parasacculina</taxon>
    </lineage>
</organism>
<dbReference type="GO" id="GO:0000981">
    <property type="term" value="F:DNA-binding transcription factor activity, RNA polymerase II-specific"/>
    <property type="evidence" value="ECO:0007669"/>
    <property type="project" value="InterPro"/>
</dbReference>
<dbReference type="AlphaFoldDB" id="A0A8K1VDD2"/>
<dbReference type="CDD" id="cd00086">
    <property type="entry name" value="homeodomain"/>
    <property type="match status" value="1"/>
</dbReference>
<dbReference type="PANTHER" id="PTHR11211:SF46">
    <property type="entry name" value="HOMEOBOX PROTEIN ARAUCAN-RELATED"/>
    <property type="match status" value="1"/>
</dbReference>
<dbReference type="EMBL" id="MW292179">
    <property type="protein sequence ID" value="UEK51575.1"/>
    <property type="molecule type" value="mRNA"/>
</dbReference>
<feature type="compositionally biased region" description="Polar residues" evidence="6">
    <location>
        <begin position="506"/>
        <end position="517"/>
    </location>
</feature>
<dbReference type="SUPFAM" id="SSF46689">
    <property type="entry name" value="Homeodomain-like"/>
    <property type="match status" value="1"/>
</dbReference>
<dbReference type="PANTHER" id="PTHR11211">
    <property type="entry name" value="IROQUOIS-CLASS HOMEODOMAIN PROTEIN IRX"/>
    <property type="match status" value="1"/>
</dbReference>
<dbReference type="SMART" id="SM00389">
    <property type="entry name" value="HOX"/>
    <property type="match status" value="1"/>
</dbReference>
<evidence type="ECO:0000256" key="1">
    <source>
        <dbReference type="ARBA" id="ARBA00004123"/>
    </source>
</evidence>
<dbReference type="Gene3D" id="1.10.10.60">
    <property type="entry name" value="Homeodomain-like"/>
    <property type="match status" value="1"/>
</dbReference>
<comment type="subcellular location">
    <subcellularLocation>
        <location evidence="1">Nucleus</location>
    </subcellularLocation>
</comment>
<comment type="similarity">
    <text evidence="2">Belongs to the TALE/IRO homeobox family.</text>
</comment>
<feature type="domain" description="Homeobox" evidence="7">
    <location>
        <begin position="194"/>
        <end position="258"/>
    </location>
</feature>
<evidence type="ECO:0000256" key="4">
    <source>
        <dbReference type="ARBA" id="ARBA00023155"/>
    </source>
</evidence>
<protein>
    <submittedName>
        <fullName evidence="8">Iroquois-like protein</fullName>
    </submittedName>
</protein>
<dbReference type="InterPro" id="IPR008422">
    <property type="entry name" value="KN_HD"/>
</dbReference>